<dbReference type="PRINTS" id="PR00385">
    <property type="entry name" value="P450"/>
</dbReference>
<dbReference type="AlphaFoldDB" id="A0AAV8WV76"/>
<keyword evidence="7" id="KW-0503">Monooxygenase</keyword>
<dbReference type="GO" id="GO:0008395">
    <property type="term" value="F:steroid hydroxylase activity"/>
    <property type="evidence" value="ECO:0007669"/>
    <property type="project" value="TreeGrafter"/>
</dbReference>
<comment type="cofactor">
    <cofactor evidence="1">
        <name>heme</name>
        <dbReference type="ChEBI" id="CHEBI:30413"/>
    </cofactor>
</comment>
<keyword evidence="3" id="KW-0349">Heme</keyword>
<dbReference type="EMBL" id="JANEYF010004793">
    <property type="protein sequence ID" value="KAJ8930072.1"/>
    <property type="molecule type" value="Genomic_DNA"/>
</dbReference>
<dbReference type="GO" id="GO:0005737">
    <property type="term" value="C:cytoplasm"/>
    <property type="evidence" value="ECO:0007669"/>
    <property type="project" value="TreeGrafter"/>
</dbReference>
<keyword evidence="6" id="KW-0408">Iron</keyword>
<dbReference type="InterPro" id="IPR036396">
    <property type="entry name" value="Cyt_P450_sf"/>
</dbReference>
<evidence type="ECO:0000313" key="8">
    <source>
        <dbReference type="EMBL" id="KAJ8930072.1"/>
    </source>
</evidence>
<dbReference type="InterPro" id="IPR050182">
    <property type="entry name" value="Cytochrome_P450_fam2"/>
</dbReference>
<evidence type="ECO:0008006" key="10">
    <source>
        <dbReference type="Google" id="ProtNLM"/>
    </source>
</evidence>
<protein>
    <recommendedName>
        <fullName evidence="10">Cytochrome P450</fullName>
    </recommendedName>
</protein>
<proteinExistence type="inferred from homology"/>
<dbReference type="Proteomes" id="UP001162156">
    <property type="component" value="Unassembled WGS sequence"/>
</dbReference>
<dbReference type="Pfam" id="PF00067">
    <property type="entry name" value="p450"/>
    <property type="match status" value="2"/>
</dbReference>
<keyword evidence="4" id="KW-0479">Metal-binding</keyword>
<dbReference type="GO" id="GO:0006082">
    <property type="term" value="P:organic acid metabolic process"/>
    <property type="evidence" value="ECO:0007669"/>
    <property type="project" value="TreeGrafter"/>
</dbReference>
<comment type="similarity">
    <text evidence="2">Belongs to the cytochrome P450 family.</text>
</comment>
<dbReference type="PANTHER" id="PTHR24300:SF376">
    <property type="entry name" value="CYTOCHROME P450 15A1"/>
    <property type="match status" value="1"/>
</dbReference>
<dbReference type="GO" id="GO:0016712">
    <property type="term" value="F:oxidoreductase activity, acting on paired donors, with incorporation or reduction of molecular oxygen, reduced flavin or flavoprotein as one donor, and incorporation of one atom of oxygen"/>
    <property type="evidence" value="ECO:0007669"/>
    <property type="project" value="TreeGrafter"/>
</dbReference>
<dbReference type="Gene3D" id="1.10.630.10">
    <property type="entry name" value="Cytochrome P450"/>
    <property type="match status" value="1"/>
</dbReference>
<accession>A0AAV8WV76</accession>
<dbReference type="GO" id="GO:0005506">
    <property type="term" value="F:iron ion binding"/>
    <property type="evidence" value="ECO:0007669"/>
    <property type="project" value="InterPro"/>
</dbReference>
<dbReference type="PRINTS" id="PR00463">
    <property type="entry name" value="EP450I"/>
</dbReference>
<evidence type="ECO:0000256" key="1">
    <source>
        <dbReference type="ARBA" id="ARBA00001971"/>
    </source>
</evidence>
<dbReference type="SUPFAM" id="SSF48264">
    <property type="entry name" value="Cytochrome P450"/>
    <property type="match status" value="1"/>
</dbReference>
<sequence>MELMVKKEISEILTMLQDNGHTVQIGKILAPAVINILWELTSGSRISREDPRLNQLLEFLNIRSKAFDMSGGTLTQYPWLRFIAPEKTGYSLIKKLNSNLKNLLLETITEHYETWAEGKNDDFIYSFITEMKKSNGNKTTFTEDQLIMVCLDIFIAGSQTTSNTLDFAFLMMILYPDIQNKVQACLDQAFSQTQEINYTDRLRVPYVEAVLMEVERYCHVTPICGPRRVLQDTSLEGYYIPKDTTILISLYSVHNDKNYWADPGKRRCLGEILARNCIFLFFTEVIRKYEIAVLPGTKKPTGKPLPGISLSPEDYRAQFTPRVVS</sequence>
<evidence type="ECO:0000256" key="6">
    <source>
        <dbReference type="ARBA" id="ARBA00023004"/>
    </source>
</evidence>
<evidence type="ECO:0000256" key="5">
    <source>
        <dbReference type="ARBA" id="ARBA00023002"/>
    </source>
</evidence>
<keyword evidence="5" id="KW-0560">Oxidoreductase</keyword>
<dbReference type="GO" id="GO:0020037">
    <property type="term" value="F:heme binding"/>
    <property type="evidence" value="ECO:0007669"/>
    <property type="project" value="InterPro"/>
</dbReference>
<dbReference type="InterPro" id="IPR002401">
    <property type="entry name" value="Cyt_P450_E_grp-I"/>
</dbReference>
<evidence type="ECO:0000313" key="9">
    <source>
        <dbReference type="Proteomes" id="UP001162156"/>
    </source>
</evidence>
<evidence type="ECO:0000256" key="7">
    <source>
        <dbReference type="ARBA" id="ARBA00023033"/>
    </source>
</evidence>
<name>A0AAV8WV76_9CUCU</name>
<dbReference type="InterPro" id="IPR001128">
    <property type="entry name" value="Cyt_P450"/>
</dbReference>
<keyword evidence="9" id="KW-1185">Reference proteome</keyword>
<comment type="caution">
    <text evidence="8">The sequence shown here is derived from an EMBL/GenBank/DDBJ whole genome shotgun (WGS) entry which is preliminary data.</text>
</comment>
<evidence type="ECO:0000256" key="4">
    <source>
        <dbReference type="ARBA" id="ARBA00022723"/>
    </source>
</evidence>
<reference evidence="8" key="1">
    <citation type="journal article" date="2023" name="Insect Mol. Biol.">
        <title>Genome sequencing provides insights into the evolution of gene families encoding plant cell wall-degrading enzymes in longhorned beetles.</title>
        <authorList>
            <person name="Shin N.R."/>
            <person name="Okamura Y."/>
            <person name="Kirsch R."/>
            <person name="Pauchet Y."/>
        </authorList>
    </citation>
    <scope>NUCLEOTIDE SEQUENCE</scope>
    <source>
        <strain evidence="8">RBIC_L_NR</strain>
    </source>
</reference>
<evidence type="ECO:0000256" key="3">
    <source>
        <dbReference type="ARBA" id="ARBA00022617"/>
    </source>
</evidence>
<organism evidence="8 9">
    <name type="scientific">Rhamnusium bicolor</name>
    <dbReference type="NCBI Taxonomy" id="1586634"/>
    <lineage>
        <taxon>Eukaryota</taxon>
        <taxon>Metazoa</taxon>
        <taxon>Ecdysozoa</taxon>
        <taxon>Arthropoda</taxon>
        <taxon>Hexapoda</taxon>
        <taxon>Insecta</taxon>
        <taxon>Pterygota</taxon>
        <taxon>Neoptera</taxon>
        <taxon>Endopterygota</taxon>
        <taxon>Coleoptera</taxon>
        <taxon>Polyphaga</taxon>
        <taxon>Cucujiformia</taxon>
        <taxon>Chrysomeloidea</taxon>
        <taxon>Cerambycidae</taxon>
        <taxon>Lepturinae</taxon>
        <taxon>Rhagiini</taxon>
        <taxon>Rhamnusium</taxon>
    </lineage>
</organism>
<dbReference type="GO" id="GO:0006805">
    <property type="term" value="P:xenobiotic metabolic process"/>
    <property type="evidence" value="ECO:0007669"/>
    <property type="project" value="TreeGrafter"/>
</dbReference>
<dbReference type="PANTHER" id="PTHR24300">
    <property type="entry name" value="CYTOCHROME P450 508A4-RELATED"/>
    <property type="match status" value="1"/>
</dbReference>
<gene>
    <name evidence="8" type="ORF">NQ314_017179</name>
</gene>
<evidence type="ECO:0000256" key="2">
    <source>
        <dbReference type="ARBA" id="ARBA00010617"/>
    </source>
</evidence>